<dbReference type="Proteomes" id="UP000601435">
    <property type="component" value="Unassembled WGS sequence"/>
</dbReference>
<keyword evidence="2" id="KW-1185">Reference proteome</keyword>
<protein>
    <submittedName>
        <fullName evidence="1">Uncharacterized protein</fullName>
    </submittedName>
</protein>
<name>A0A812M4R5_9DINO</name>
<organism evidence="1 2">
    <name type="scientific">Symbiodinium necroappetens</name>
    <dbReference type="NCBI Taxonomy" id="1628268"/>
    <lineage>
        <taxon>Eukaryota</taxon>
        <taxon>Sar</taxon>
        <taxon>Alveolata</taxon>
        <taxon>Dinophyceae</taxon>
        <taxon>Suessiales</taxon>
        <taxon>Symbiodiniaceae</taxon>
        <taxon>Symbiodinium</taxon>
    </lineage>
</organism>
<dbReference type="OrthoDB" id="439330at2759"/>
<comment type="caution">
    <text evidence="1">The sequence shown here is derived from an EMBL/GenBank/DDBJ whole genome shotgun (WGS) entry which is preliminary data.</text>
</comment>
<accession>A0A812M4R5</accession>
<gene>
    <name evidence="1" type="ORF">SNEC2469_LOCUS5660</name>
</gene>
<dbReference type="EMBL" id="CAJNJA010010368">
    <property type="protein sequence ID" value="CAE7256770.1"/>
    <property type="molecule type" value="Genomic_DNA"/>
</dbReference>
<proteinExistence type="predicted"/>
<evidence type="ECO:0000313" key="1">
    <source>
        <dbReference type="EMBL" id="CAE7256770.1"/>
    </source>
</evidence>
<dbReference type="AlphaFoldDB" id="A0A812M4R5"/>
<evidence type="ECO:0000313" key="2">
    <source>
        <dbReference type="Proteomes" id="UP000601435"/>
    </source>
</evidence>
<reference evidence="1" key="1">
    <citation type="submission" date="2021-02" db="EMBL/GenBank/DDBJ databases">
        <authorList>
            <person name="Dougan E. K."/>
            <person name="Rhodes N."/>
            <person name="Thang M."/>
            <person name="Chan C."/>
        </authorList>
    </citation>
    <scope>NUCLEOTIDE SEQUENCE</scope>
</reference>
<sequence>MDYGAMCRFCREECKVEVHPESIHTARLKQSDCFRRFQAFFSGQHDFFFVAVQGESADGKLQLHDGTVSCEDVLQLWRNRRRLALPPAILFLLLDFCHSGAWVDVCKRQAPEPEVFVQAACSAGGATPDNYEGSFTQKWIKAQREKKFKLTRIPCLQLWNPCYHAPAGAGLPEFGKCSILLVGSDTAAQQHVALVSHGVSKVDGSSFLKDGSSLFNLHVSTMNLYSSSQFQSCSKFQDAAEAMRTARKTATSVKRVEVALLFHLEDYYIFWRYGDHEQMWQALDMVAKMTRSCTTENAAAIRALALAWKSCKCLGRLQLQHSRSMFEQATEALSEMIAIYDQASLSNVVCAEVTMALGFWNEWRAQQYGQPEPDAWPRAKMLLSRTLEHYGHCGFLEELANDGLKLCGIQLQMDVADKHATPYEVLVTEAQTLIRGHLLTVQRKGLERFSERSSIRCLATLIQACCPRPSEKEKGLGLLVVSQLAPAAMLLHCYMAHGHREDQLVDEFSQARMMTSVGCRIMFFLDASSLPSLEPFMWYAPYLHKSAR</sequence>